<evidence type="ECO:0000313" key="4">
    <source>
        <dbReference type="Proteomes" id="UP001549920"/>
    </source>
</evidence>
<comment type="caution">
    <text evidence="2">The sequence shown here is derived from an EMBL/GenBank/DDBJ whole genome shotgun (WGS) entry which is preliminary data.</text>
</comment>
<keyword evidence="1" id="KW-0732">Signal</keyword>
<dbReference type="AlphaFoldDB" id="A0ABD0TCF5"/>
<evidence type="ECO:0000313" key="2">
    <source>
        <dbReference type="EMBL" id="KAL0841070.1"/>
    </source>
</evidence>
<gene>
    <name evidence="3" type="ORF">ABMA27_014558</name>
    <name evidence="2" type="ORF">ABMA28_014835</name>
</gene>
<organism evidence="2 5">
    <name type="scientific">Loxostege sticticalis</name>
    <name type="common">Beet webworm moth</name>
    <dbReference type="NCBI Taxonomy" id="481309"/>
    <lineage>
        <taxon>Eukaryota</taxon>
        <taxon>Metazoa</taxon>
        <taxon>Ecdysozoa</taxon>
        <taxon>Arthropoda</taxon>
        <taxon>Hexapoda</taxon>
        <taxon>Insecta</taxon>
        <taxon>Pterygota</taxon>
        <taxon>Neoptera</taxon>
        <taxon>Endopterygota</taxon>
        <taxon>Lepidoptera</taxon>
        <taxon>Glossata</taxon>
        <taxon>Ditrysia</taxon>
        <taxon>Pyraloidea</taxon>
        <taxon>Crambidae</taxon>
        <taxon>Pyraustinae</taxon>
        <taxon>Loxostege</taxon>
    </lineage>
</organism>
<evidence type="ECO:0000256" key="1">
    <source>
        <dbReference type="SAM" id="SignalP"/>
    </source>
</evidence>
<keyword evidence="4" id="KW-1185">Reference proteome</keyword>
<dbReference type="EMBL" id="JBEDNZ010000006">
    <property type="protein sequence ID" value="KAL0841070.1"/>
    <property type="molecule type" value="Genomic_DNA"/>
</dbReference>
<name>A0ABD0TCF5_LOXSC</name>
<dbReference type="Proteomes" id="UP001549921">
    <property type="component" value="Unassembled WGS sequence"/>
</dbReference>
<protein>
    <submittedName>
        <fullName evidence="2">Uncharacterized protein</fullName>
    </submittedName>
</protein>
<reference evidence="4 5" key="1">
    <citation type="submission" date="2024-06" db="EMBL/GenBank/DDBJ databases">
        <title>A chromosome-level genome assembly of beet webworm, Loxostege sticticalis.</title>
        <authorList>
            <person name="Zhang Y."/>
        </authorList>
    </citation>
    <scope>NUCLEOTIDE SEQUENCE [LARGE SCALE GENOMIC DNA]</scope>
    <source>
        <strain evidence="3">AQ026</strain>
        <strain evidence="2">AQ028</strain>
        <tissue evidence="2">Male pupae</tissue>
        <tissue evidence="3">Whole body</tissue>
    </source>
</reference>
<dbReference type="Proteomes" id="UP001549920">
    <property type="component" value="Unassembled WGS sequence"/>
</dbReference>
<evidence type="ECO:0000313" key="5">
    <source>
        <dbReference type="Proteomes" id="UP001549921"/>
    </source>
</evidence>
<feature type="signal peptide" evidence="1">
    <location>
        <begin position="1"/>
        <end position="19"/>
    </location>
</feature>
<proteinExistence type="predicted"/>
<feature type="chain" id="PRO_5044722933" evidence="1">
    <location>
        <begin position="20"/>
        <end position="152"/>
    </location>
</feature>
<evidence type="ECO:0000313" key="3">
    <source>
        <dbReference type="EMBL" id="KAL0892873.1"/>
    </source>
</evidence>
<dbReference type="EMBL" id="JBEUOH010000006">
    <property type="protein sequence ID" value="KAL0892873.1"/>
    <property type="molecule type" value="Genomic_DNA"/>
</dbReference>
<accession>A0ABD0TCF5</accession>
<sequence length="152" mass="17631">MDTSHFIILLASICIPINAVRLHKLFQFLDGFKSEHNLKGFLHVGTDYAVFLKTPSPHDRFLTYELYEAKKIPDKGEYKPRLLAISKVPVEYIKEQLSTFRKELYKAKYVDDNVVPGTQVKTMREWQIEKALNFAGEGRTFQNKAPILRTIL</sequence>